<protein>
    <submittedName>
        <fullName evidence="2">DUF4142 domain-containing protein</fullName>
    </submittedName>
</protein>
<dbReference type="EMBL" id="JAHSPG010000013">
    <property type="protein sequence ID" value="MBV4358690.1"/>
    <property type="molecule type" value="Genomic_DNA"/>
</dbReference>
<reference evidence="2" key="1">
    <citation type="submission" date="2021-06" db="EMBL/GenBank/DDBJ databases">
        <authorList>
            <person name="Huq M.A."/>
        </authorList>
    </citation>
    <scope>NUCLEOTIDE SEQUENCE</scope>
    <source>
        <strain evidence="2">MAH-26</strain>
    </source>
</reference>
<evidence type="ECO:0000313" key="2">
    <source>
        <dbReference type="EMBL" id="MBV4358690.1"/>
    </source>
</evidence>
<name>A0A9E2SEN3_9BACT</name>
<proteinExistence type="predicted"/>
<dbReference type="AlphaFoldDB" id="A0A9E2SEN3"/>
<evidence type="ECO:0000259" key="1">
    <source>
        <dbReference type="Pfam" id="PF13628"/>
    </source>
</evidence>
<comment type="caution">
    <text evidence="2">The sequence shown here is derived from an EMBL/GenBank/DDBJ whole genome shotgun (WGS) entry which is preliminary data.</text>
</comment>
<organism evidence="2 3">
    <name type="scientific">Pinibacter aurantiacus</name>
    <dbReference type="NCBI Taxonomy" id="2851599"/>
    <lineage>
        <taxon>Bacteria</taxon>
        <taxon>Pseudomonadati</taxon>
        <taxon>Bacteroidota</taxon>
        <taxon>Chitinophagia</taxon>
        <taxon>Chitinophagales</taxon>
        <taxon>Chitinophagaceae</taxon>
        <taxon>Pinibacter</taxon>
    </lineage>
</organism>
<sequence length="155" mass="17323">MQTDTREISSSVTAQEFRSGVMPRAQLSMMASQLAVDKATQKNAKEFAGFELMEAITVIDVLKDVGTPTPPLSQESQAFLMKLKELEGDEFDKTYMQAELSNHEFLRDLAQDYLSSTDETTSASEKETKHLAKVALYAFKEHVAMSKRIYGELTA</sequence>
<dbReference type="Pfam" id="PF13628">
    <property type="entry name" value="DUF4142"/>
    <property type="match status" value="1"/>
</dbReference>
<dbReference type="RefSeq" id="WP_217792414.1">
    <property type="nucleotide sequence ID" value="NZ_JAHSPG010000013.1"/>
</dbReference>
<gene>
    <name evidence="2" type="ORF">KTO63_16115</name>
</gene>
<keyword evidence="3" id="KW-1185">Reference proteome</keyword>
<evidence type="ECO:0000313" key="3">
    <source>
        <dbReference type="Proteomes" id="UP000812270"/>
    </source>
</evidence>
<dbReference type="Proteomes" id="UP000812270">
    <property type="component" value="Unassembled WGS sequence"/>
</dbReference>
<feature type="domain" description="DUF4142" evidence="1">
    <location>
        <begin position="15"/>
        <end position="148"/>
    </location>
</feature>
<accession>A0A9E2SEN3</accession>
<dbReference type="InterPro" id="IPR025419">
    <property type="entry name" value="DUF4142"/>
</dbReference>